<comment type="similarity">
    <text evidence="8">In the N-terminal section; belongs to the long-chain O-acyltransferase family.</text>
</comment>
<dbReference type="EMBL" id="JABWDY010012305">
    <property type="protein sequence ID" value="KAF5199216.1"/>
    <property type="molecule type" value="Genomic_DNA"/>
</dbReference>
<feature type="domain" description="O-acyltransferase WSD1-like N-terminal" evidence="11">
    <location>
        <begin position="112"/>
        <end position="265"/>
    </location>
</feature>
<dbReference type="UniPathway" id="UPA00282"/>
<comment type="caution">
    <text evidence="13">The sequence shown here is derived from an EMBL/GenBank/DDBJ whole genome shotgun (WGS) entry which is preliminary data.</text>
</comment>
<keyword evidence="7 13" id="KW-0012">Acyltransferase</keyword>
<dbReference type="GO" id="GO:0005886">
    <property type="term" value="C:plasma membrane"/>
    <property type="evidence" value="ECO:0007669"/>
    <property type="project" value="UniProtKB-SubCell"/>
</dbReference>
<evidence type="ECO:0000256" key="3">
    <source>
        <dbReference type="ARBA" id="ARBA00004771"/>
    </source>
</evidence>
<reference evidence="13 14" key="1">
    <citation type="submission" date="2020-06" db="EMBL/GenBank/DDBJ databases">
        <title>Transcriptomic and genomic resources for Thalictrum thalictroides and T. hernandezii: Facilitating candidate gene discovery in an emerging model plant lineage.</title>
        <authorList>
            <person name="Arias T."/>
            <person name="Riano-Pachon D.M."/>
            <person name="Di Stilio V.S."/>
        </authorList>
    </citation>
    <scope>NUCLEOTIDE SEQUENCE [LARGE SCALE GENOMIC DNA]</scope>
    <source>
        <strain evidence="14">cv. WT478/WT964</strain>
        <tissue evidence="13">Leaves</tissue>
    </source>
</reference>
<name>A0A7J6WPB4_THATH</name>
<accession>A0A7J6WPB4</accession>
<evidence type="ECO:0000256" key="5">
    <source>
        <dbReference type="ARBA" id="ARBA00022679"/>
    </source>
</evidence>
<protein>
    <submittedName>
        <fullName evidence="13">O-acyltransferase wsd1</fullName>
    </submittedName>
</protein>
<evidence type="ECO:0000256" key="7">
    <source>
        <dbReference type="ARBA" id="ARBA00023315"/>
    </source>
</evidence>
<dbReference type="OrthoDB" id="619536at2759"/>
<keyword evidence="6" id="KW-0256">Endoplasmic reticulum</keyword>
<comment type="subcellular location">
    <subcellularLocation>
        <location evidence="1">Cell membrane</location>
        <topology evidence="1">Single-pass membrane protein</topology>
    </subcellularLocation>
    <subcellularLocation>
        <location evidence="2">Endoplasmic reticulum membrane</location>
    </subcellularLocation>
</comment>
<sequence length="471" mass="52197">MAFNQSNQTQKLEEDTALMIPLSPASQTFSSPIISFNTFCVVELETLLDEFETTEIIRNLFLPLNARFSSIIHFNEKGVPCWKKVDVRVEDHIIVPTFPKGLSTIEYYNECLQEYLAKIAAEPLSSNRPLWEVHVVKYPTLYGKGSVVFKFSHALGDGYSMVSVLFTVFKRADDPSRPLTLPDMSLSPYGGKKSLWTYVSKCINTISDIASSALKGSILEDSKSAIRSGKLGVEFEPIAISSINISMDRVKQVKLKLGGTINDVITGVIYYTIHLYMVKKGDISAEKSMNLVMAFNTRMLQGYKSIEEMLRANVWGNHVALLLVPIPCISGEQKVDPLYFVTKAKEIMDKKKNSMFTYLSDSMNKLLRATKGIKGVTEFLYANLRNSSTTVTSLIGPKEKMALAGHPVGSINFFMSGVPQSLVLSAMSLTGQLRLTATVEKNFIDSKVFNSCMKEAFENIFDAACGAGTTS</sequence>
<keyword evidence="14" id="KW-1185">Reference proteome</keyword>
<dbReference type="Pfam" id="PF06974">
    <property type="entry name" value="WS_DGAT_C"/>
    <property type="match status" value="1"/>
</dbReference>
<organism evidence="13 14">
    <name type="scientific">Thalictrum thalictroides</name>
    <name type="common">Rue-anemone</name>
    <name type="synonym">Anemone thalictroides</name>
    <dbReference type="NCBI Taxonomy" id="46969"/>
    <lineage>
        <taxon>Eukaryota</taxon>
        <taxon>Viridiplantae</taxon>
        <taxon>Streptophyta</taxon>
        <taxon>Embryophyta</taxon>
        <taxon>Tracheophyta</taxon>
        <taxon>Spermatophyta</taxon>
        <taxon>Magnoliopsida</taxon>
        <taxon>Ranunculales</taxon>
        <taxon>Ranunculaceae</taxon>
        <taxon>Thalictroideae</taxon>
        <taxon>Thalictrum</taxon>
    </lineage>
</organism>
<evidence type="ECO:0000256" key="8">
    <source>
        <dbReference type="ARBA" id="ARBA00024360"/>
    </source>
</evidence>
<comment type="catalytic activity">
    <reaction evidence="9">
        <text>a long chain fatty alcohol + a fatty acyl-CoA = a long-chain alcohol wax ester + CoA</text>
        <dbReference type="Rhea" id="RHEA:38443"/>
        <dbReference type="ChEBI" id="CHEBI:17135"/>
        <dbReference type="ChEBI" id="CHEBI:57287"/>
        <dbReference type="ChEBI" id="CHEBI:77636"/>
        <dbReference type="ChEBI" id="CHEBI:235323"/>
        <dbReference type="EC" id="2.3.1.75"/>
    </reaction>
</comment>
<dbReference type="InterPro" id="IPR004255">
    <property type="entry name" value="O-acyltransferase_WSD1_N"/>
</dbReference>
<evidence type="ECO:0000313" key="14">
    <source>
        <dbReference type="Proteomes" id="UP000554482"/>
    </source>
</evidence>
<evidence type="ECO:0000256" key="9">
    <source>
        <dbReference type="ARBA" id="ARBA00047604"/>
    </source>
</evidence>
<evidence type="ECO:0000256" key="4">
    <source>
        <dbReference type="ARBA" id="ARBA00005189"/>
    </source>
</evidence>
<comment type="pathway">
    <text evidence="3">Glycerolipid metabolism; triacylglycerol biosynthesis.</text>
</comment>
<evidence type="ECO:0000256" key="10">
    <source>
        <dbReference type="ARBA" id="ARBA00048109"/>
    </source>
</evidence>
<comment type="catalytic activity">
    <reaction evidence="10">
        <text>an acyl-CoA + a 1,2-diacyl-sn-glycerol = a triacyl-sn-glycerol + CoA</text>
        <dbReference type="Rhea" id="RHEA:10868"/>
        <dbReference type="ChEBI" id="CHEBI:17815"/>
        <dbReference type="ChEBI" id="CHEBI:57287"/>
        <dbReference type="ChEBI" id="CHEBI:58342"/>
        <dbReference type="ChEBI" id="CHEBI:64615"/>
        <dbReference type="EC" id="2.3.1.20"/>
    </reaction>
</comment>
<dbReference type="PANTHER" id="PTHR31650">
    <property type="entry name" value="O-ACYLTRANSFERASE (WSD1-LIKE) FAMILY PROTEIN"/>
    <property type="match status" value="1"/>
</dbReference>
<dbReference type="Proteomes" id="UP000554482">
    <property type="component" value="Unassembled WGS sequence"/>
</dbReference>
<comment type="pathway">
    <text evidence="4">Lipid metabolism.</text>
</comment>
<dbReference type="GO" id="GO:0004144">
    <property type="term" value="F:diacylglycerol O-acyltransferase activity"/>
    <property type="evidence" value="ECO:0007669"/>
    <property type="project" value="UniProtKB-EC"/>
</dbReference>
<evidence type="ECO:0000313" key="13">
    <source>
        <dbReference type="EMBL" id="KAF5199216.1"/>
    </source>
</evidence>
<dbReference type="InterPro" id="IPR009721">
    <property type="entry name" value="O-acyltransferase_WSD1_C"/>
</dbReference>
<evidence type="ECO:0000256" key="2">
    <source>
        <dbReference type="ARBA" id="ARBA00004586"/>
    </source>
</evidence>
<gene>
    <name evidence="13" type="ORF">FRX31_011195</name>
</gene>
<evidence type="ECO:0000256" key="6">
    <source>
        <dbReference type="ARBA" id="ARBA00022824"/>
    </source>
</evidence>
<dbReference type="PANTHER" id="PTHR31650:SF34">
    <property type="entry name" value="O-ACYLTRANSFERASE WSD1-LIKE ISOFORM X1"/>
    <property type="match status" value="1"/>
</dbReference>
<evidence type="ECO:0000259" key="12">
    <source>
        <dbReference type="Pfam" id="PF06974"/>
    </source>
</evidence>
<evidence type="ECO:0000259" key="11">
    <source>
        <dbReference type="Pfam" id="PF03007"/>
    </source>
</evidence>
<feature type="domain" description="O-acyltransferase WSD1 C-terminal" evidence="12">
    <location>
        <begin position="315"/>
        <end position="460"/>
    </location>
</feature>
<proteinExistence type="inferred from homology"/>
<dbReference type="GO" id="GO:0005789">
    <property type="term" value="C:endoplasmic reticulum membrane"/>
    <property type="evidence" value="ECO:0007669"/>
    <property type="project" value="UniProtKB-SubCell"/>
</dbReference>
<dbReference type="AlphaFoldDB" id="A0A7J6WPB4"/>
<dbReference type="Pfam" id="PF03007">
    <property type="entry name" value="WS_DGAT_cat"/>
    <property type="match status" value="1"/>
</dbReference>
<keyword evidence="5 13" id="KW-0808">Transferase</keyword>
<dbReference type="GO" id="GO:0019432">
    <property type="term" value="P:triglyceride biosynthetic process"/>
    <property type="evidence" value="ECO:0007669"/>
    <property type="project" value="UniProtKB-UniPathway"/>
</dbReference>
<evidence type="ECO:0000256" key="1">
    <source>
        <dbReference type="ARBA" id="ARBA00004162"/>
    </source>
</evidence>
<dbReference type="GO" id="GO:0047196">
    <property type="term" value="F:long-chain-alcohol O-fatty-acyltransferase activity"/>
    <property type="evidence" value="ECO:0007669"/>
    <property type="project" value="UniProtKB-EC"/>
</dbReference>
<dbReference type="InterPro" id="IPR045034">
    <property type="entry name" value="O-acyltransferase_WSD1-like"/>
</dbReference>